<dbReference type="EMBL" id="UINC01198454">
    <property type="protein sequence ID" value="SVE16415.1"/>
    <property type="molecule type" value="Genomic_DNA"/>
</dbReference>
<gene>
    <name evidence="1" type="ORF">METZ01_LOCUS469269</name>
</gene>
<protein>
    <submittedName>
        <fullName evidence="1">Uncharacterized protein</fullName>
    </submittedName>
</protein>
<organism evidence="1">
    <name type="scientific">marine metagenome</name>
    <dbReference type="NCBI Taxonomy" id="408172"/>
    <lineage>
        <taxon>unclassified sequences</taxon>
        <taxon>metagenomes</taxon>
        <taxon>ecological metagenomes</taxon>
    </lineage>
</organism>
<reference evidence="1" key="1">
    <citation type="submission" date="2018-05" db="EMBL/GenBank/DDBJ databases">
        <authorList>
            <person name="Lanie J.A."/>
            <person name="Ng W.-L."/>
            <person name="Kazmierczak K.M."/>
            <person name="Andrzejewski T.M."/>
            <person name="Davidsen T.M."/>
            <person name="Wayne K.J."/>
            <person name="Tettelin H."/>
            <person name="Glass J.I."/>
            <person name="Rusch D."/>
            <person name="Podicherti R."/>
            <person name="Tsui H.-C.T."/>
            <person name="Winkler M.E."/>
        </authorList>
    </citation>
    <scope>NUCLEOTIDE SEQUENCE</scope>
</reference>
<name>A0A383BAH6_9ZZZZ</name>
<evidence type="ECO:0000313" key="1">
    <source>
        <dbReference type="EMBL" id="SVE16415.1"/>
    </source>
</evidence>
<accession>A0A383BAH6</accession>
<sequence>MGTSVNVTRDDKEAVVILFDSFYSNEVKVSAAEYDIVLSYFKSVFVDEDLAADFTTVFFTIKIGYGKTTDELLDIFQGQDGIRVNSTMAYYLNGLRSKTTLIGVNVVQQASQVVSRNIII</sequence>
<proteinExistence type="predicted"/>
<dbReference type="AlphaFoldDB" id="A0A383BAH6"/>